<keyword evidence="10" id="KW-1185">Reference proteome</keyword>
<dbReference type="EMBL" id="SJPS01000001">
    <property type="protein sequence ID" value="TWU29611.1"/>
    <property type="molecule type" value="Genomic_DNA"/>
</dbReference>
<accession>A0A5C6D1I7</accession>
<protein>
    <submittedName>
        <fullName evidence="9">FtsX-like permease family protein</fullName>
    </submittedName>
</protein>
<keyword evidence="3" id="KW-1003">Cell membrane</keyword>
<comment type="caution">
    <text evidence="9">The sequence shown here is derived from an EMBL/GenBank/DDBJ whole genome shotgun (WGS) entry which is preliminary data.</text>
</comment>
<dbReference type="Pfam" id="PF02687">
    <property type="entry name" value="FtsX"/>
    <property type="match status" value="2"/>
</dbReference>
<reference evidence="9 10" key="1">
    <citation type="submission" date="2019-02" db="EMBL/GenBank/DDBJ databases">
        <title>Deep-cultivation of Planctomycetes and their phenomic and genomic characterization uncovers novel biology.</title>
        <authorList>
            <person name="Wiegand S."/>
            <person name="Jogler M."/>
            <person name="Boedeker C."/>
            <person name="Pinto D."/>
            <person name="Vollmers J."/>
            <person name="Rivas-Marin E."/>
            <person name="Kohn T."/>
            <person name="Peeters S.H."/>
            <person name="Heuer A."/>
            <person name="Rast P."/>
            <person name="Oberbeckmann S."/>
            <person name="Bunk B."/>
            <person name="Jeske O."/>
            <person name="Meyerdierks A."/>
            <person name="Storesund J.E."/>
            <person name="Kallscheuer N."/>
            <person name="Luecker S."/>
            <person name="Lage O.M."/>
            <person name="Pohl T."/>
            <person name="Merkel B.J."/>
            <person name="Hornburger P."/>
            <person name="Mueller R.-W."/>
            <person name="Bruemmer F."/>
            <person name="Labrenz M."/>
            <person name="Spormann A.M."/>
            <person name="Op Den Camp H."/>
            <person name="Overmann J."/>
            <person name="Amann R."/>
            <person name="Jetten M.S.M."/>
            <person name="Mascher T."/>
            <person name="Medema M.H."/>
            <person name="Devos D.P."/>
            <person name="Kaster A.-K."/>
            <person name="Ovreas L."/>
            <person name="Rohde M."/>
            <person name="Galperin M.Y."/>
            <person name="Jogler C."/>
        </authorList>
    </citation>
    <scope>NUCLEOTIDE SEQUENCE [LARGE SCALE GENOMIC DNA]</scope>
    <source>
        <strain evidence="9 10">Pla144</strain>
    </source>
</reference>
<dbReference type="PANTHER" id="PTHR30489">
    <property type="entry name" value="LIPOPROTEIN-RELEASING SYSTEM TRANSMEMBRANE PROTEIN LOLE"/>
    <property type="match status" value="1"/>
</dbReference>
<evidence type="ECO:0000313" key="10">
    <source>
        <dbReference type="Proteomes" id="UP000318437"/>
    </source>
</evidence>
<evidence type="ECO:0000256" key="7">
    <source>
        <dbReference type="SAM" id="Phobius"/>
    </source>
</evidence>
<dbReference type="InterPro" id="IPR051447">
    <property type="entry name" value="Lipoprotein-release_system"/>
</dbReference>
<keyword evidence="5 7" id="KW-1133">Transmembrane helix</keyword>
<evidence type="ECO:0000259" key="8">
    <source>
        <dbReference type="Pfam" id="PF02687"/>
    </source>
</evidence>
<feature type="domain" description="ABC3 transporter permease C-terminal" evidence="8">
    <location>
        <begin position="666"/>
        <end position="776"/>
    </location>
</feature>
<name>A0A5C6D1I7_9BACT</name>
<gene>
    <name evidence="9" type="ORF">Pla144_03890</name>
</gene>
<proteinExistence type="inferred from homology"/>
<feature type="transmembrane region" description="Helical" evidence="7">
    <location>
        <begin position="437"/>
        <end position="456"/>
    </location>
</feature>
<sequence length="790" mass="86598">MAVITALDRKALRDLWHMKGQAVAIALVIGCGVALFTLSRSMLHSLELTQVTYYQRFHFAEVFASLKRAPDALRDRIAEIPGVARVETRIVVGVNLSVPGLSEPATGRIISVPDTRESLLNQLYLRRGSMLTPGRDDQILASEAFADANLLEVGDSISAVINGRLKKLRIVGIVLSPEYIYEIKPGDILPDNKHFGVLWMNHEALSTAYNLEGAFNDVTISLMRGASLPEVLFRLDELIKPYGGLGSYGRKDQPSHMFLDNEIEQNRQMGLIMPTVFLGVAAFLLNVVLTRTINLQREQIAALKAFGYNNLEVGWHYMKIVLLIVGGGLAFGIPCGAWFGQVVTGMYAKLFHFPEFTYHLTYGVALTAALVSVVASVLGAWSSIRKAVSLPPAEAMRPEPPTSFKPTILERLNLGHLLPPVMRMILRQLERHPVKTGLSVFAISLAVAIIVLGNFMEDSVDYVMEAQFNRVQKYDMSVVTIEPVSSNALYEIASMPGVIHSEPTRGASTRFRAGPRSRRVSIQGLPANGTLFGLIDIDGNQISLPPDGLVISRKLGDILNIKVGDMVQVEVLEGKRPVKDILVVGSLQDFSGVSAYMNIDALHRLLREGPVITGANMIVDARYEDQLFRELKTVPAIAGVTMKEHAIESFQKTVAENLMTMKAINLFFACVIAIGVVYNSARISLSERSRELATLRVIGFTRGEISGILLGELAIITLLAVPLGLWIGYKIAGGVVALLDLELFRFPLVIERTTYGLAAGVVILASVISGLLVRRRLDELDLIAVLKSRE</sequence>
<comment type="subcellular location">
    <subcellularLocation>
        <location evidence="1">Cell membrane</location>
        <topology evidence="1">Multi-pass membrane protein</topology>
    </subcellularLocation>
</comment>
<feature type="transmembrane region" description="Helical" evidence="7">
    <location>
        <begin position="754"/>
        <end position="773"/>
    </location>
</feature>
<keyword evidence="6 7" id="KW-0472">Membrane</keyword>
<evidence type="ECO:0000256" key="4">
    <source>
        <dbReference type="ARBA" id="ARBA00022692"/>
    </source>
</evidence>
<feature type="transmembrane region" description="Helical" evidence="7">
    <location>
        <begin position="21"/>
        <end position="39"/>
    </location>
</feature>
<dbReference type="RefSeq" id="WP_197530319.1">
    <property type="nucleotide sequence ID" value="NZ_SJPS01000001.1"/>
</dbReference>
<evidence type="ECO:0000256" key="6">
    <source>
        <dbReference type="ARBA" id="ARBA00023136"/>
    </source>
</evidence>
<dbReference type="GO" id="GO:0098797">
    <property type="term" value="C:plasma membrane protein complex"/>
    <property type="evidence" value="ECO:0007669"/>
    <property type="project" value="TreeGrafter"/>
</dbReference>
<evidence type="ECO:0000256" key="5">
    <source>
        <dbReference type="ARBA" id="ARBA00022989"/>
    </source>
</evidence>
<evidence type="ECO:0000313" key="9">
    <source>
        <dbReference type="EMBL" id="TWU29611.1"/>
    </source>
</evidence>
<comment type="similarity">
    <text evidence="2">Belongs to the ABC-4 integral membrane protein family. LolC/E subfamily.</text>
</comment>
<feature type="transmembrane region" description="Helical" evidence="7">
    <location>
        <begin position="705"/>
        <end position="729"/>
    </location>
</feature>
<organism evidence="9 10">
    <name type="scientific">Bythopirellula polymerisocia</name>
    <dbReference type="NCBI Taxonomy" id="2528003"/>
    <lineage>
        <taxon>Bacteria</taxon>
        <taxon>Pseudomonadati</taxon>
        <taxon>Planctomycetota</taxon>
        <taxon>Planctomycetia</taxon>
        <taxon>Pirellulales</taxon>
        <taxon>Lacipirellulaceae</taxon>
        <taxon>Bythopirellula</taxon>
    </lineage>
</organism>
<keyword evidence="4 7" id="KW-0812">Transmembrane</keyword>
<dbReference type="GO" id="GO:0044874">
    <property type="term" value="P:lipoprotein localization to outer membrane"/>
    <property type="evidence" value="ECO:0007669"/>
    <property type="project" value="TreeGrafter"/>
</dbReference>
<dbReference type="PANTHER" id="PTHR30489:SF0">
    <property type="entry name" value="LIPOPROTEIN-RELEASING SYSTEM TRANSMEMBRANE PROTEIN LOLE"/>
    <property type="match status" value="1"/>
</dbReference>
<evidence type="ECO:0000256" key="1">
    <source>
        <dbReference type="ARBA" id="ARBA00004651"/>
    </source>
</evidence>
<evidence type="ECO:0000256" key="3">
    <source>
        <dbReference type="ARBA" id="ARBA00022475"/>
    </source>
</evidence>
<evidence type="ECO:0000256" key="2">
    <source>
        <dbReference type="ARBA" id="ARBA00005236"/>
    </source>
</evidence>
<feature type="domain" description="ABC3 transporter permease C-terminal" evidence="8">
    <location>
        <begin position="272"/>
        <end position="392"/>
    </location>
</feature>
<dbReference type="AlphaFoldDB" id="A0A5C6D1I7"/>
<feature type="transmembrane region" description="Helical" evidence="7">
    <location>
        <begin position="320"/>
        <end position="340"/>
    </location>
</feature>
<feature type="transmembrane region" description="Helical" evidence="7">
    <location>
        <begin position="666"/>
        <end position="685"/>
    </location>
</feature>
<dbReference type="InterPro" id="IPR003838">
    <property type="entry name" value="ABC3_permease_C"/>
</dbReference>
<feature type="transmembrane region" description="Helical" evidence="7">
    <location>
        <begin position="269"/>
        <end position="289"/>
    </location>
</feature>
<feature type="transmembrane region" description="Helical" evidence="7">
    <location>
        <begin position="360"/>
        <end position="381"/>
    </location>
</feature>
<dbReference type="Proteomes" id="UP000318437">
    <property type="component" value="Unassembled WGS sequence"/>
</dbReference>